<organism evidence="1 2">
    <name type="scientific">Dendrobium catenatum</name>
    <dbReference type="NCBI Taxonomy" id="906689"/>
    <lineage>
        <taxon>Eukaryota</taxon>
        <taxon>Viridiplantae</taxon>
        <taxon>Streptophyta</taxon>
        <taxon>Embryophyta</taxon>
        <taxon>Tracheophyta</taxon>
        <taxon>Spermatophyta</taxon>
        <taxon>Magnoliopsida</taxon>
        <taxon>Liliopsida</taxon>
        <taxon>Asparagales</taxon>
        <taxon>Orchidaceae</taxon>
        <taxon>Epidendroideae</taxon>
        <taxon>Malaxideae</taxon>
        <taxon>Dendrobiinae</taxon>
        <taxon>Dendrobium</taxon>
    </lineage>
</organism>
<sequence>MIQANMFLGAKSGLIELHRFIRLRSWKHQLCLESHGFSVLLFFLSESHELYLYMILLRKKNIDDLFRCI</sequence>
<dbReference type="EMBL" id="KZ502432">
    <property type="protein sequence ID" value="PKU79660.1"/>
    <property type="molecule type" value="Genomic_DNA"/>
</dbReference>
<protein>
    <submittedName>
        <fullName evidence="1">Uncharacterized protein</fullName>
    </submittedName>
</protein>
<gene>
    <name evidence="1" type="ORF">MA16_Dca024347</name>
</gene>
<proteinExistence type="predicted"/>
<evidence type="ECO:0000313" key="1">
    <source>
        <dbReference type="EMBL" id="PKU79660.1"/>
    </source>
</evidence>
<evidence type="ECO:0000313" key="2">
    <source>
        <dbReference type="Proteomes" id="UP000233837"/>
    </source>
</evidence>
<name>A0A2I0WVG9_9ASPA</name>
<reference evidence="1 2" key="2">
    <citation type="journal article" date="2017" name="Nature">
        <title>The Apostasia genome and the evolution of orchids.</title>
        <authorList>
            <person name="Zhang G.Q."/>
            <person name="Liu K.W."/>
            <person name="Li Z."/>
            <person name="Lohaus R."/>
            <person name="Hsiao Y.Y."/>
            <person name="Niu S.C."/>
            <person name="Wang J.Y."/>
            <person name="Lin Y.C."/>
            <person name="Xu Q."/>
            <person name="Chen L.J."/>
            <person name="Yoshida K."/>
            <person name="Fujiwara S."/>
            <person name="Wang Z.W."/>
            <person name="Zhang Y.Q."/>
            <person name="Mitsuda N."/>
            <person name="Wang M."/>
            <person name="Liu G.H."/>
            <person name="Pecoraro L."/>
            <person name="Huang H.X."/>
            <person name="Xiao X.J."/>
            <person name="Lin M."/>
            <person name="Wu X.Y."/>
            <person name="Wu W.L."/>
            <person name="Chen Y.Y."/>
            <person name="Chang S.B."/>
            <person name="Sakamoto S."/>
            <person name="Ohme-Takagi M."/>
            <person name="Yagi M."/>
            <person name="Zeng S.J."/>
            <person name="Shen C.Y."/>
            <person name="Yeh C.M."/>
            <person name="Luo Y.B."/>
            <person name="Tsai W.C."/>
            <person name="Van de Peer Y."/>
            <person name="Liu Z.J."/>
        </authorList>
    </citation>
    <scope>NUCLEOTIDE SEQUENCE [LARGE SCALE GENOMIC DNA]</scope>
    <source>
        <tissue evidence="1">The whole plant</tissue>
    </source>
</reference>
<dbReference type="Proteomes" id="UP000233837">
    <property type="component" value="Unassembled WGS sequence"/>
</dbReference>
<accession>A0A2I0WVG9</accession>
<dbReference type="AlphaFoldDB" id="A0A2I0WVG9"/>
<keyword evidence="2" id="KW-1185">Reference proteome</keyword>
<reference evidence="1 2" key="1">
    <citation type="journal article" date="2016" name="Sci. Rep.">
        <title>The Dendrobium catenatum Lindl. genome sequence provides insights into polysaccharide synthase, floral development and adaptive evolution.</title>
        <authorList>
            <person name="Zhang G.Q."/>
            <person name="Xu Q."/>
            <person name="Bian C."/>
            <person name="Tsai W.C."/>
            <person name="Yeh C.M."/>
            <person name="Liu K.W."/>
            <person name="Yoshida K."/>
            <person name="Zhang L.S."/>
            <person name="Chang S.B."/>
            <person name="Chen F."/>
            <person name="Shi Y."/>
            <person name="Su Y.Y."/>
            <person name="Zhang Y.Q."/>
            <person name="Chen L.J."/>
            <person name="Yin Y."/>
            <person name="Lin M."/>
            <person name="Huang H."/>
            <person name="Deng H."/>
            <person name="Wang Z.W."/>
            <person name="Zhu S.L."/>
            <person name="Zhao X."/>
            <person name="Deng C."/>
            <person name="Niu S.C."/>
            <person name="Huang J."/>
            <person name="Wang M."/>
            <person name="Liu G.H."/>
            <person name="Yang H.J."/>
            <person name="Xiao X.J."/>
            <person name="Hsiao Y.Y."/>
            <person name="Wu W.L."/>
            <person name="Chen Y.Y."/>
            <person name="Mitsuda N."/>
            <person name="Ohme-Takagi M."/>
            <person name="Luo Y.B."/>
            <person name="Van de Peer Y."/>
            <person name="Liu Z.J."/>
        </authorList>
    </citation>
    <scope>NUCLEOTIDE SEQUENCE [LARGE SCALE GENOMIC DNA]</scope>
    <source>
        <tissue evidence="1">The whole plant</tissue>
    </source>
</reference>